<dbReference type="EMBL" id="JACXST010000003">
    <property type="protein sequence ID" value="MBD9362520.1"/>
    <property type="molecule type" value="Genomic_DNA"/>
</dbReference>
<sequence length="359" mass="38982">MGVAMIIQNSAVHLQSQHQAQQISKRNESLRIWIDKPEDTADTVRKTRPETARNAIQDTLDLSQSAQTSATAAQTVDTNRALSSKDNLLLQIIRRMVKEITGRDFELFAPDDLKGQADSVTIQAPQQAPATSAPEREGYGLVYQKSESYFESETTNFSAEGNITTRDGQTLSFSVSMSMSRSFYTESNLSIRAGDAAKTDPLVINFDGNAAELSGSRFQFDIDADGRLDQIAGLKAGSGLLALDKNQDGLINDGSELFGPRSGNGFADLAAYDDDNNQFIDAGDAVYKQLRIWQRHDDGSQQLLALGDKNVGAIYLGHLTTPFQLKDTANQALGEIASSGIYLTEQGQAGSVQQLNFLA</sequence>
<evidence type="ECO:0000313" key="1">
    <source>
        <dbReference type="EMBL" id="MBD9362520.1"/>
    </source>
</evidence>
<dbReference type="PANTHER" id="PTHR39431:SF1">
    <property type="entry name" value="FRPA_C-RELATED PROTEIN"/>
    <property type="match status" value="1"/>
</dbReference>
<evidence type="ECO:0008006" key="3">
    <source>
        <dbReference type="Google" id="ProtNLM"/>
    </source>
</evidence>
<name>A0ABR9DHD6_9GAMM</name>
<accession>A0ABR9DHD6</accession>
<keyword evidence="2" id="KW-1185">Reference proteome</keyword>
<proteinExistence type="predicted"/>
<evidence type="ECO:0000313" key="2">
    <source>
        <dbReference type="Proteomes" id="UP000641152"/>
    </source>
</evidence>
<gene>
    <name evidence="1" type="ORF">EBB_18800</name>
</gene>
<organism evidence="1 2">
    <name type="scientific">Methylomonas fluvii</name>
    <dbReference type="NCBI Taxonomy" id="1854564"/>
    <lineage>
        <taxon>Bacteria</taxon>
        <taxon>Pseudomonadati</taxon>
        <taxon>Pseudomonadota</taxon>
        <taxon>Gammaproteobacteria</taxon>
        <taxon>Methylococcales</taxon>
        <taxon>Methylococcaceae</taxon>
        <taxon>Methylomonas</taxon>
    </lineage>
</organism>
<reference evidence="1 2" key="1">
    <citation type="submission" date="2020-09" db="EMBL/GenBank/DDBJ databases">
        <title>Methylomonas albis sp. nov. and Methylomonas fluvii sp. nov.: Two cold-adapted methanotrophs from the River Elbe and an amended description of Methylovulum psychrotolerans strain Eb1.</title>
        <authorList>
            <person name="Bussmann I.K."/>
            <person name="Klings K.-W."/>
            <person name="Warnstedt J."/>
            <person name="Hoppert M."/>
            <person name="Saborowski A."/>
            <person name="Horn F."/>
            <person name="Liebner S."/>
        </authorList>
    </citation>
    <scope>NUCLEOTIDE SEQUENCE [LARGE SCALE GENOMIC DNA]</scope>
    <source>
        <strain evidence="1 2">EbB</strain>
    </source>
</reference>
<comment type="caution">
    <text evidence="1">The sequence shown here is derived from an EMBL/GenBank/DDBJ whole genome shotgun (WGS) entry which is preliminary data.</text>
</comment>
<dbReference type="PANTHER" id="PTHR39431">
    <property type="entry name" value="FRPA/C-RELATED PROTEIN"/>
    <property type="match status" value="1"/>
</dbReference>
<protein>
    <recommendedName>
        <fullName evidence="3">VCBS repeat-containing protein</fullName>
    </recommendedName>
</protein>
<dbReference type="Proteomes" id="UP000641152">
    <property type="component" value="Unassembled WGS sequence"/>
</dbReference>